<evidence type="ECO:0000313" key="12">
    <source>
        <dbReference type="Proteomes" id="UP000033058"/>
    </source>
</evidence>
<feature type="domain" description="Cation efflux protein cytoplasmic" evidence="10">
    <location>
        <begin position="247"/>
        <end position="325"/>
    </location>
</feature>
<feature type="transmembrane region" description="Helical" evidence="8">
    <location>
        <begin position="39"/>
        <end position="63"/>
    </location>
</feature>
<feature type="transmembrane region" description="Helical" evidence="8">
    <location>
        <begin position="192"/>
        <end position="212"/>
    </location>
</feature>
<proteinExistence type="inferred from homology"/>
<feature type="compositionally biased region" description="Basic and acidic residues" evidence="7">
    <location>
        <begin position="327"/>
        <end position="349"/>
    </location>
</feature>
<dbReference type="GO" id="GO:0016020">
    <property type="term" value="C:membrane"/>
    <property type="evidence" value="ECO:0007669"/>
    <property type="project" value="UniProtKB-SubCell"/>
</dbReference>
<evidence type="ECO:0000256" key="8">
    <source>
        <dbReference type="SAM" id="Phobius"/>
    </source>
</evidence>
<dbReference type="InterPro" id="IPR036837">
    <property type="entry name" value="Cation_efflux_CTD_sf"/>
</dbReference>
<dbReference type="SUPFAM" id="SSF160240">
    <property type="entry name" value="Cation efflux protein cytoplasmic domain-like"/>
    <property type="match status" value="1"/>
</dbReference>
<dbReference type="Pfam" id="PF01545">
    <property type="entry name" value="Cation_efflux"/>
    <property type="match status" value="1"/>
</dbReference>
<evidence type="ECO:0000313" key="11">
    <source>
        <dbReference type="EMBL" id="AKB40852.1"/>
    </source>
</evidence>
<dbReference type="PANTHER" id="PTHR43840:SF15">
    <property type="entry name" value="MITOCHONDRIAL METAL TRANSPORTER 1-RELATED"/>
    <property type="match status" value="1"/>
</dbReference>
<dbReference type="Gene3D" id="1.20.1510.10">
    <property type="entry name" value="Cation efflux protein transmembrane domain"/>
    <property type="match status" value="1"/>
</dbReference>
<evidence type="ECO:0000256" key="7">
    <source>
        <dbReference type="SAM" id="MobiDB-lite"/>
    </source>
</evidence>
<dbReference type="GO" id="GO:0008324">
    <property type="term" value="F:monoatomic cation transmembrane transporter activity"/>
    <property type="evidence" value="ECO:0007669"/>
    <property type="project" value="InterPro"/>
</dbReference>
<dbReference type="Pfam" id="PF16916">
    <property type="entry name" value="ZT_dimer"/>
    <property type="match status" value="1"/>
</dbReference>
<evidence type="ECO:0000256" key="1">
    <source>
        <dbReference type="ARBA" id="ARBA00004141"/>
    </source>
</evidence>
<evidence type="ECO:0000256" key="2">
    <source>
        <dbReference type="ARBA" id="ARBA00008114"/>
    </source>
</evidence>
<dbReference type="AlphaFoldDB" id="A0A0E3PWE6"/>
<dbReference type="HOGENOM" id="CLU_013430_3_6_2"/>
<evidence type="ECO:0000256" key="3">
    <source>
        <dbReference type="ARBA" id="ARBA00022448"/>
    </source>
</evidence>
<feature type="transmembrane region" description="Helical" evidence="8">
    <location>
        <begin position="150"/>
        <end position="171"/>
    </location>
</feature>
<feature type="domain" description="Cation efflux protein transmembrane" evidence="9">
    <location>
        <begin position="45"/>
        <end position="243"/>
    </location>
</feature>
<evidence type="ECO:0000259" key="9">
    <source>
        <dbReference type="Pfam" id="PF01545"/>
    </source>
</evidence>
<dbReference type="Gene3D" id="3.30.70.1350">
    <property type="entry name" value="Cation efflux protein, cytoplasmic domain"/>
    <property type="match status" value="1"/>
</dbReference>
<organism evidence="11 12">
    <name type="scientific">Methanosarcina mazei WWM610</name>
    <dbReference type="NCBI Taxonomy" id="1434117"/>
    <lineage>
        <taxon>Archaea</taxon>
        <taxon>Methanobacteriati</taxon>
        <taxon>Methanobacteriota</taxon>
        <taxon>Stenosarchaea group</taxon>
        <taxon>Methanomicrobia</taxon>
        <taxon>Methanosarcinales</taxon>
        <taxon>Methanosarcinaceae</taxon>
        <taxon>Methanosarcina</taxon>
    </lineage>
</organism>
<dbReference type="InterPro" id="IPR050291">
    <property type="entry name" value="CDF_Transporter"/>
</dbReference>
<dbReference type="InterPro" id="IPR027470">
    <property type="entry name" value="Cation_efflux_CTD"/>
</dbReference>
<feature type="region of interest" description="Disordered" evidence="7">
    <location>
        <begin position="327"/>
        <end position="357"/>
    </location>
</feature>
<dbReference type="PATRIC" id="fig|1434117.4.peg.2371"/>
<dbReference type="NCBIfam" id="TIGR01297">
    <property type="entry name" value="CDF"/>
    <property type="match status" value="1"/>
</dbReference>
<name>A0A0E3PWE6_METMZ</name>
<keyword evidence="4 8" id="KW-0812">Transmembrane</keyword>
<evidence type="ECO:0000256" key="6">
    <source>
        <dbReference type="ARBA" id="ARBA00023136"/>
    </source>
</evidence>
<keyword evidence="3" id="KW-0813">Transport</keyword>
<dbReference type="EMBL" id="CP009509">
    <property type="protein sequence ID" value="AKB40852.1"/>
    <property type="molecule type" value="Genomic_DNA"/>
</dbReference>
<keyword evidence="6 8" id="KW-0472">Membrane</keyword>
<reference evidence="11 12" key="1">
    <citation type="submission" date="2014-07" db="EMBL/GenBank/DDBJ databases">
        <title>Methanogenic archaea and the global carbon cycle.</title>
        <authorList>
            <person name="Henriksen J.R."/>
            <person name="Luke J."/>
            <person name="Reinhart S."/>
            <person name="Benedict M.N."/>
            <person name="Youngblut N.D."/>
            <person name="Metcalf M.E."/>
            <person name="Whitaker R.J."/>
            <person name="Metcalf W.W."/>
        </authorList>
    </citation>
    <scope>NUCLEOTIDE SEQUENCE [LARGE SCALE GENOMIC DNA]</scope>
    <source>
        <strain evidence="11 12">WWM610</strain>
    </source>
</reference>
<dbReference type="PANTHER" id="PTHR43840">
    <property type="entry name" value="MITOCHONDRIAL METAL TRANSPORTER 1-RELATED"/>
    <property type="match status" value="1"/>
</dbReference>
<dbReference type="InterPro" id="IPR002524">
    <property type="entry name" value="Cation_efflux"/>
</dbReference>
<comment type="similarity">
    <text evidence="2">Belongs to the cation diffusion facilitator (CDF) transporter (TC 2.A.4) family.</text>
</comment>
<dbReference type="InterPro" id="IPR027469">
    <property type="entry name" value="Cation_efflux_TMD_sf"/>
</dbReference>
<evidence type="ECO:0000259" key="10">
    <source>
        <dbReference type="Pfam" id="PF16916"/>
    </source>
</evidence>
<feature type="transmembrane region" description="Helical" evidence="8">
    <location>
        <begin position="111"/>
        <end position="130"/>
    </location>
</feature>
<keyword evidence="5 8" id="KW-1133">Transmembrane helix</keyword>
<gene>
    <name evidence="11" type="ORF">MSMAW_1861</name>
</gene>
<accession>A0A0E3PWE6</accession>
<feature type="transmembrane region" description="Helical" evidence="8">
    <location>
        <begin position="69"/>
        <end position="90"/>
    </location>
</feature>
<comment type="subcellular location">
    <subcellularLocation>
        <location evidence="1">Membrane</location>
        <topology evidence="1">Multi-pass membrane protein</topology>
    </subcellularLocation>
</comment>
<sequence length="357" mass="39813">MRQVFSTDQEYKADKSPENLFPLTEVTRKMEYEERFDQAVRVTGVGLFVNLGLTIFKLLAGILGNSTAMVADAVHSLSDFLTDVVVIFGFKIAKKPVDESHNYGHGKIETLSASLVGLMLLLVAGQILYYGVQKTLMFIEAGTLEQPAIIALYAALASVISKEIMYQYTILKARKINSMALTANAWHHRSDAFSSFCTMIGIGAAVFLGGKWVVLDPLMAVFLSFIILKVSLKIFHSSINELVEASLDEKTESEIRQIIQKTEGVKALSNLKTRRIGNNIAVDIRIKVDNALDIGEANRISIHVEHNLKKAFGPYTYVLVKAEPYEREPWGNPEDEKAREHPVNPEKNKVCLRNHSN</sequence>
<dbReference type="InterPro" id="IPR058533">
    <property type="entry name" value="Cation_efflux_TM"/>
</dbReference>
<dbReference type="FunFam" id="1.20.1510.10:FF:000006">
    <property type="entry name" value="Divalent cation efflux transporter"/>
    <property type="match status" value="1"/>
</dbReference>
<protein>
    <submittedName>
        <fullName evidence="11">Cobalt-zinc-cadmium resistance protein</fullName>
    </submittedName>
</protein>
<dbReference type="SUPFAM" id="SSF161111">
    <property type="entry name" value="Cation efflux protein transmembrane domain-like"/>
    <property type="match status" value="1"/>
</dbReference>
<evidence type="ECO:0000256" key="4">
    <source>
        <dbReference type="ARBA" id="ARBA00022692"/>
    </source>
</evidence>
<evidence type="ECO:0000256" key="5">
    <source>
        <dbReference type="ARBA" id="ARBA00022989"/>
    </source>
</evidence>
<dbReference type="Proteomes" id="UP000033058">
    <property type="component" value="Chromosome"/>
</dbReference>